<dbReference type="PRINTS" id="PR00138">
    <property type="entry name" value="MATRIXIN"/>
</dbReference>
<dbReference type="PANTHER" id="PTHR10201">
    <property type="entry name" value="MATRIX METALLOPROTEINASE"/>
    <property type="match status" value="1"/>
</dbReference>
<dbReference type="InterPro" id="IPR028994">
    <property type="entry name" value="Integrin_alpha_N"/>
</dbReference>
<evidence type="ECO:0000256" key="2">
    <source>
        <dbReference type="ARBA" id="ARBA00022670"/>
    </source>
</evidence>
<dbReference type="CDD" id="cd04278">
    <property type="entry name" value="ZnMc_MMP"/>
    <property type="match status" value="1"/>
</dbReference>
<dbReference type="SMART" id="SM00235">
    <property type="entry name" value="ZnMc"/>
    <property type="match status" value="1"/>
</dbReference>
<dbReference type="Proteomes" id="UP001358417">
    <property type="component" value="Unassembled WGS sequence"/>
</dbReference>
<feature type="binding site" evidence="9">
    <location>
        <position position="195"/>
    </location>
    <ligand>
        <name>Ca(2+)</name>
        <dbReference type="ChEBI" id="CHEBI:29108"/>
        <label>2</label>
    </ligand>
</feature>
<keyword evidence="7" id="KW-0482">Metalloprotease</keyword>
<evidence type="ECO:0000256" key="7">
    <source>
        <dbReference type="ARBA" id="ARBA00023049"/>
    </source>
</evidence>
<dbReference type="AlphaFoldDB" id="A0AAV9MVY3"/>
<keyword evidence="12" id="KW-1185">Reference proteome</keyword>
<comment type="caution">
    <text evidence="11">The sequence shown here is derived from an EMBL/GenBank/DDBJ whole genome shotgun (WGS) entry which is preliminary data.</text>
</comment>
<keyword evidence="4" id="KW-0732">Signal</keyword>
<feature type="binding site" evidence="9">
    <location>
        <position position="219"/>
    </location>
    <ligand>
        <name>Zn(2+)</name>
        <dbReference type="ChEBI" id="CHEBI:29105"/>
        <label>2</label>
        <note>catalytic</note>
    </ligand>
</feature>
<feature type="binding site" evidence="9">
    <location>
        <position position="233"/>
    </location>
    <ligand>
        <name>Zn(2+)</name>
        <dbReference type="ChEBI" id="CHEBI:29105"/>
        <label>2</label>
        <note>catalytic</note>
    </ligand>
</feature>
<feature type="binding site" evidence="9">
    <location>
        <position position="197"/>
    </location>
    <ligand>
        <name>Zn(2+)</name>
        <dbReference type="ChEBI" id="CHEBI:29105"/>
        <label>1</label>
    </ligand>
</feature>
<feature type="binding site" evidence="9">
    <location>
        <position position="181"/>
    </location>
    <ligand>
        <name>Zn(2+)</name>
        <dbReference type="ChEBI" id="CHEBI:29105"/>
        <label>1</label>
    </ligand>
</feature>
<feature type="binding site" evidence="9">
    <location>
        <position position="202"/>
    </location>
    <ligand>
        <name>Ca(2+)</name>
        <dbReference type="ChEBI" id="CHEBI:29108"/>
        <label>1</label>
    </ligand>
</feature>
<evidence type="ECO:0000256" key="6">
    <source>
        <dbReference type="ARBA" id="ARBA00022833"/>
    </source>
</evidence>
<evidence type="ECO:0000256" key="9">
    <source>
        <dbReference type="PIRSR" id="PIRSR621190-2"/>
    </source>
</evidence>
<dbReference type="EMBL" id="JAVRRD010000036">
    <property type="protein sequence ID" value="KAK5045581.1"/>
    <property type="molecule type" value="Genomic_DNA"/>
</dbReference>
<protein>
    <recommendedName>
        <fullName evidence="10">Peptidase metallopeptidase domain-containing protein</fullName>
    </recommendedName>
</protein>
<evidence type="ECO:0000256" key="4">
    <source>
        <dbReference type="ARBA" id="ARBA00022729"/>
    </source>
</evidence>
<sequence length="605" mass="66499">MNKAQKPLLFSTTGNKDEARENTTEKVLAYLKYFGYVGKDSELGSGEFKEGLTEYQKDADIPATGEFDLATADDMNKPCCGIPNGRAIAAFEAGATKWSYFTLSYRFDNFCEEVSEADCRRVITAAFAKWSAVTPLLFREIYGPGAVDIRIGWYRRDHPPCNSFDGTGGLVNGEFTNVLAHAWPPPPIGSDLAGDVHFDEDENWSISLLENVALHEIGHAIGLKHSTVKTAVMYYRANGQSNLQPDDIEGIQSIYSPFHPVIAEGDPGRGIGDYDLRSAADRAFPFDYTGSGKADHLCFYRPGTGTFWILRNNFNGTFTAVYAQGDPGNGIGGYDLKSPADRAFAFDFDHSGRLDHIALYRPGTGTFWILKNENGNFRAVYAQGDPGRGIGGYDLRSTTDRAFAFDYDHSGKLDHVALYRPGTGTFWILKHEADHNFRAVYQQGDPGLGIGGYDLKSPRDLAFAFDYEHSGKLDHITLYRPGTGTFWILQHKSDHSFAPVYSQGDPGQGVAGYDLKSAADQAIAFDKDKLILYRPGKGAFFLLKNDAGTFKSQYAVGDPGPGVAGYDLRSSADQAFSFDFNSSGSADHLVFIRPGTGTIWIFRKL</sequence>
<dbReference type="GO" id="GO:0008270">
    <property type="term" value="F:zinc ion binding"/>
    <property type="evidence" value="ECO:0007669"/>
    <property type="project" value="InterPro"/>
</dbReference>
<dbReference type="RefSeq" id="XP_064701205.1">
    <property type="nucleotide sequence ID" value="XM_064852741.1"/>
</dbReference>
<dbReference type="InterPro" id="IPR036365">
    <property type="entry name" value="PGBD-like_sf"/>
</dbReference>
<evidence type="ECO:0000256" key="1">
    <source>
        <dbReference type="ARBA" id="ARBA00010370"/>
    </source>
</evidence>
<dbReference type="Gene3D" id="3.40.390.10">
    <property type="entry name" value="Collagenase (Catalytic Domain)"/>
    <property type="match status" value="1"/>
</dbReference>
<reference evidence="11 12" key="1">
    <citation type="submission" date="2023-08" db="EMBL/GenBank/DDBJ databases">
        <title>Black Yeasts Isolated from many extreme environments.</title>
        <authorList>
            <person name="Coleine C."/>
            <person name="Stajich J.E."/>
            <person name="Selbmann L."/>
        </authorList>
    </citation>
    <scope>NUCLEOTIDE SEQUENCE [LARGE SCALE GENOMIC DNA]</scope>
    <source>
        <strain evidence="11 12">CCFEE 5792</strain>
    </source>
</reference>
<feature type="active site" evidence="8">
    <location>
        <position position="216"/>
    </location>
</feature>
<evidence type="ECO:0000256" key="8">
    <source>
        <dbReference type="PIRSR" id="PIRSR621190-1"/>
    </source>
</evidence>
<feature type="binding site" description="in inhibited form" evidence="9">
    <location>
        <position position="80"/>
    </location>
    <ligand>
        <name>Zn(2+)</name>
        <dbReference type="ChEBI" id="CHEBI:29105"/>
        <label>2</label>
        <note>catalytic</note>
    </ligand>
</feature>
<evidence type="ECO:0000313" key="12">
    <source>
        <dbReference type="Proteomes" id="UP001358417"/>
    </source>
</evidence>
<keyword evidence="9" id="KW-0106">Calcium</keyword>
<keyword evidence="2" id="KW-0645">Protease</keyword>
<feature type="binding site" evidence="9">
    <location>
        <position position="158"/>
    </location>
    <ligand>
        <name>Zn(2+)</name>
        <dbReference type="ChEBI" id="CHEBI:29105"/>
        <label>1</label>
    </ligand>
</feature>
<feature type="binding site" evidence="9">
    <location>
        <position position="199"/>
    </location>
    <ligand>
        <name>Ca(2+)</name>
        <dbReference type="ChEBI" id="CHEBI:29108"/>
        <label>3</label>
    </ligand>
</feature>
<feature type="domain" description="Peptidase metallopeptidase" evidence="10">
    <location>
        <begin position="94"/>
        <end position="257"/>
    </location>
</feature>
<dbReference type="GeneID" id="89977360"/>
<evidence type="ECO:0000259" key="10">
    <source>
        <dbReference type="SMART" id="SM00235"/>
    </source>
</evidence>
<dbReference type="GO" id="GO:0031012">
    <property type="term" value="C:extracellular matrix"/>
    <property type="evidence" value="ECO:0007669"/>
    <property type="project" value="InterPro"/>
</dbReference>
<feature type="binding site" evidence="9">
    <location>
        <position position="215"/>
    </location>
    <ligand>
        <name>Zn(2+)</name>
        <dbReference type="ChEBI" id="CHEBI:29105"/>
        <label>2</label>
        <note>catalytic</note>
    </ligand>
</feature>
<dbReference type="GO" id="GO:0030574">
    <property type="term" value="P:collagen catabolic process"/>
    <property type="evidence" value="ECO:0007669"/>
    <property type="project" value="TreeGrafter"/>
</dbReference>
<feature type="binding site" evidence="9">
    <location>
        <position position="202"/>
    </location>
    <ligand>
        <name>Ca(2+)</name>
        <dbReference type="ChEBI" id="CHEBI:29108"/>
        <label>3</label>
    </ligand>
</feature>
<feature type="binding site" evidence="9">
    <location>
        <position position="166"/>
    </location>
    <ligand>
        <name>Ca(2+)</name>
        <dbReference type="ChEBI" id="CHEBI:29108"/>
        <label>3</label>
    </ligand>
</feature>
<dbReference type="GO" id="GO:0030198">
    <property type="term" value="P:extracellular matrix organization"/>
    <property type="evidence" value="ECO:0007669"/>
    <property type="project" value="TreeGrafter"/>
</dbReference>
<dbReference type="SUPFAM" id="SSF55486">
    <property type="entry name" value="Metalloproteases ('zincins'), catalytic domain"/>
    <property type="match status" value="1"/>
</dbReference>
<dbReference type="PANTHER" id="PTHR10201:SF291">
    <property type="entry name" value="MATRIX METALLOPROTEINASE 1, ISOFORM C-RELATED"/>
    <property type="match status" value="1"/>
</dbReference>
<accession>A0AAV9MVY3</accession>
<feature type="binding site" evidence="9">
    <location>
        <position position="225"/>
    </location>
    <ligand>
        <name>Zn(2+)</name>
        <dbReference type="ChEBI" id="CHEBI:29105"/>
        <label>2</label>
        <note>catalytic</note>
    </ligand>
</feature>
<evidence type="ECO:0000256" key="3">
    <source>
        <dbReference type="ARBA" id="ARBA00022723"/>
    </source>
</evidence>
<keyword evidence="6 9" id="KW-0862">Zinc</keyword>
<proteinExistence type="inferred from homology"/>
<dbReference type="GO" id="GO:0006508">
    <property type="term" value="P:proteolysis"/>
    <property type="evidence" value="ECO:0007669"/>
    <property type="project" value="UniProtKB-KW"/>
</dbReference>
<dbReference type="InterPro" id="IPR021190">
    <property type="entry name" value="Pept_M10A"/>
</dbReference>
<feature type="binding site" evidence="9">
    <location>
        <position position="148"/>
    </location>
    <ligand>
        <name>Ca(2+)</name>
        <dbReference type="ChEBI" id="CHEBI:29108"/>
        <label>2</label>
    </ligand>
</feature>
<dbReference type="InterPro" id="IPR006026">
    <property type="entry name" value="Peptidase_Metallo"/>
</dbReference>
<comment type="cofactor">
    <cofactor evidence="9">
        <name>Ca(2+)</name>
        <dbReference type="ChEBI" id="CHEBI:29108"/>
    </cofactor>
    <text evidence="9">Can bind about 5 Ca(2+) ions per subunit.</text>
</comment>
<dbReference type="InterPro" id="IPR024079">
    <property type="entry name" value="MetalloPept_cat_dom_sf"/>
</dbReference>
<keyword evidence="3 9" id="KW-0479">Metal-binding</keyword>
<evidence type="ECO:0000313" key="11">
    <source>
        <dbReference type="EMBL" id="KAK5045581.1"/>
    </source>
</evidence>
<dbReference type="InterPro" id="IPR001818">
    <property type="entry name" value="Pept_M10_metallopeptidase"/>
</dbReference>
<comment type="similarity">
    <text evidence="1">Belongs to the peptidase M10A family.</text>
</comment>
<gene>
    <name evidence="11" type="ORF">LTR84_009199</name>
</gene>
<dbReference type="GO" id="GO:0004222">
    <property type="term" value="F:metalloendopeptidase activity"/>
    <property type="evidence" value="ECO:0007669"/>
    <property type="project" value="InterPro"/>
</dbReference>
<dbReference type="SUPFAM" id="SSF69318">
    <property type="entry name" value="Integrin alpha N-terminal domain"/>
    <property type="match status" value="1"/>
</dbReference>
<feature type="binding site" evidence="9">
    <location>
        <position position="165"/>
    </location>
    <ligand>
        <name>Ca(2+)</name>
        <dbReference type="ChEBI" id="CHEBI:29108"/>
        <label>3</label>
    </ligand>
</feature>
<name>A0AAV9MVY3_9EURO</name>
<comment type="cofactor">
    <cofactor evidence="9">
        <name>Zn(2+)</name>
        <dbReference type="ChEBI" id="CHEBI:29105"/>
    </cofactor>
    <text evidence="9">Binds 2 Zn(2+) ions per subunit.</text>
</comment>
<keyword evidence="5" id="KW-0378">Hydrolase</keyword>
<dbReference type="InterPro" id="IPR033739">
    <property type="entry name" value="M10A_MMP"/>
</dbReference>
<dbReference type="SUPFAM" id="SSF47090">
    <property type="entry name" value="PGBD-like"/>
    <property type="match status" value="1"/>
</dbReference>
<organism evidence="11 12">
    <name type="scientific">Exophiala bonariae</name>
    <dbReference type="NCBI Taxonomy" id="1690606"/>
    <lineage>
        <taxon>Eukaryota</taxon>
        <taxon>Fungi</taxon>
        <taxon>Dikarya</taxon>
        <taxon>Ascomycota</taxon>
        <taxon>Pezizomycotina</taxon>
        <taxon>Eurotiomycetes</taxon>
        <taxon>Chaetothyriomycetidae</taxon>
        <taxon>Chaetothyriales</taxon>
        <taxon>Herpotrichiellaceae</taxon>
        <taxon>Exophiala</taxon>
    </lineage>
</organism>
<evidence type="ECO:0000256" key="5">
    <source>
        <dbReference type="ARBA" id="ARBA00022801"/>
    </source>
</evidence>
<dbReference type="Pfam" id="PF00413">
    <property type="entry name" value="Peptidase_M10"/>
    <property type="match status" value="1"/>
</dbReference>